<dbReference type="OrthoDB" id="10062838at2759"/>
<reference evidence="4" key="1">
    <citation type="submission" date="2022-07" db="EMBL/GenBank/DDBJ databases">
        <title>Phylogenomic reconstructions and comparative analyses of Kickxellomycotina fungi.</title>
        <authorList>
            <person name="Reynolds N.K."/>
            <person name="Stajich J.E."/>
            <person name="Barry K."/>
            <person name="Grigoriev I.V."/>
            <person name="Crous P."/>
            <person name="Smith M.E."/>
        </authorList>
    </citation>
    <scope>NUCLEOTIDE SEQUENCE</scope>
    <source>
        <strain evidence="4">RSA 567</strain>
    </source>
</reference>
<dbReference type="PANTHER" id="PTHR19346:SF4">
    <property type="entry name" value="SUGAR PHOSPHATE TRANSPORTER DOMAIN-CONTAINING PROTEIN"/>
    <property type="match status" value="1"/>
</dbReference>
<keyword evidence="2" id="KW-0812">Transmembrane</keyword>
<dbReference type="Pfam" id="PF00892">
    <property type="entry name" value="EamA"/>
    <property type="match status" value="1"/>
</dbReference>
<evidence type="ECO:0000313" key="4">
    <source>
        <dbReference type="EMBL" id="KAJ1975873.1"/>
    </source>
</evidence>
<gene>
    <name evidence="4" type="ORF">H4R34_004178</name>
</gene>
<keyword evidence="5" id="KW-1185">Reference proteome</keyword>
<keyword evidence="2" id="KW-0472">Membrane</keyword>
<proteinExistence type="predicted"/>
<protein>
    <recommendedName>
        <fullName evidence="3">EamA domain-containing protein</fullName>
    </recommendedName>
</protein>
<evidence type="ECO:0000313" key="5">
    <source>
        <dbReference type="Proteomes" id="UP001151582"/>
    </source>
</evidence>
<feature type="transmembrane region" description="Helical" evidence="2">
    <location>
        <begin position="147"/>
        <end position="167"/>
    </location>
</feature>
<organism evidence="4 5">
    <name type="scientific">Dimargaris verticillata</name>
    <dbReference type="NCBI Taxonomy" id="2761393"/>
    <lineage>
        <taxon>Eukaryota</taxon>
        <taxon>Fungi</taxon>
        <taxon>Fungi incertae sedis</taxon>
        <taxon>Zoopagomycota</taxon>
        <taxon>Kickxellomycotina</taxon>
        <taxon>Dimargaritomycetes</taxon>
        <taxon>Dimargaritales</taxon>
        <taxon>Dimargaritaceae</taxon>
        <taxon>Dimargaris</taxon>
    </lineage>
</organism>
<dbReference type="EMBL" id="JANBQB010000484">
    <property type="protein sequence ID" value="KAJ1975873.1"/>
    <property type="molecule type" value="Genomic_DNA"/>
</dbReference>
<sequence length="568" mass="63014">MVQFEDVPSSASSSSPHSLNYATRDLNSSAPLAPDPSHNYDDQELPPNARGAQARADTGSSRSLRPVQQDDVGAGSGSDRATRSVQWSASPAKQAELVDDTDSDSHCSVDGLEDFAFFSTMTPRPSVDMRRPPTPNQAKRAASRKNLTLGSFALGACILSFTCQTMVSRYIQNYVDYEKPYFILWVAHSLLFLLLPLHMLLERFAMSRRSFSSQWNEIMVGGAKLMKQHGHTLPGNTLYTDVDSYARVPTTRHRPSSVELASGEGRPLSLDRGSPPSRQRRSSSRQLVAKSSYRLILWHMFKWCTWFALLLNFGSYFWYVAVSFTTMSKASAIYDTSCFFAYLFSILMLKDRIMASKVMAVAISIAGVMLMIMVNRRDPEPLTPTTPQRPDIAKPLRLDAGQREFVGDMISVLCACLIGLYQVVYKKYGTLHDYHSLLFVDMMLALIGISTVVVFWLPLPILHWIHYEAFAWPSPSVLGFVLLNALFGVIYNGAFMVVLVLTSPLFASVGIMLTIPVIAAIDMVVGHQILAWNVMVGGASILLGFAVLTYVQVKESLSEKELLNSSHA</sequence>
<evidence type="ECO:0000256" key="2">
    <source>
        <dbReference type="SAM" id="Phobius"/>
    </source>
</evidence>
<accession>A0A9W8EBD7</accession>
<feature type="transmembrane region" description="Helical" evidence="2">
    <location>
        <begin position="356"/>
        <end position="374"/>
    </location>
</feature>
<feature type="transmembrane region" description="Helical" evidence="2">
    <location>
        <begin position="477"/>
        <end position="498"/>
    </location>
</feature>
<feature type="transmembrane region" description="Helical" evidence="2">
    <location>
        <begin position="295"/>
        <end position="319"/>
    </location>
</feature>
<dbReference type="PANTHER" id="PTHR19346">
    <property type="entry name" value="SUGAR PHOSPHATE TRANSPORTER DOMAIN-CONTAINING PROTEIN"/>
    <property type="match status" value="1"/>
</dbReference>
<dbReference type="InterPro" id="IPR026505">
    <property type="entry name" value="Solute_c_fam_35_mem_F3/F4"/>
</dbReference>
<feature type="transmembrane region" description="Helical" evidence="2">
    <location>
        <begin position="530"/>
        <end position="551"/>
    </location>
</feature>
<feature type="transmembrane region" description="Helical" evidence="2">
    <location>
        <begin position="331"/>
        <end position="349"/>
    </location>
</feature>
<comment type="caution">
    <text evidence="4">The sequence shown here is derived from an EMBL/GenBank/DDBJ whole genome shotgun (WGS) entry which is preliminary data.</text>
</comment>
<dbReference type="InterPro" id="IPR000620">
    <property type="entry name" value="EamA_dom"/>
</dbReference>
<evidence type="ECO:0000259" key="3">
    <source>
        <dbReference type="Pfam" id="PF00892"/>
    </source>
</evidence>
<name>A0A9W8EBD7_9FUNG</name>
<dbReference type="Proteomes" id="UP001151582">
    <property type="component" value="Unassembled WGS sequence"/>
</dbReference>
<dbReference type="GO" id="GO:0016020">
    <property type="term" value="C:membrane"/>
    <property type="evidence" value="ECO:0007669"/>
    <property type="project" value="InterPro"/>
</dbReference>
<dbReference type="InterPro" id="IPR037185">
    <property type="entry name" value="EmrE-like"/>
</dbReference>
<feature type="domain" description="EamA" evidence="3">
    <location>
        <begin position="304"/>
        <end position="372"/>
    </location>
</feature>
<feature type="region of interest" description="Disordered" evidence="1">
    <location>
        <begin position="1"/>
        <end position="104"/>
    </location>
</feature>
<feature type="region of interest" description="Disordered" evidence="1">
    <location>
        <begin position="250"/>
        <end position="283"/>
    </location>
</feature>
<keyword evidence="2" id="KW-1133">Transmembrane helix</keyword>
<feature type="transmembrane region" description="Helical" evidence="2">
    <location>
        <begin position="505"/>
        <end position="524"/>
    </location>
</feature>
<feature type="transmembrane region" description="Helical" evidence="2">
    <location>
        <begin position="437"/>
        <end position="457"/>
    </location>
</feature>
<dbReference type="SUPFAM" id="SSF103481">
    <property type="entry name" value="Multidrug resistance efflux transporter EmrE"/>
    <property type="match status" value="1"/>
</dbReference>
<feature type="transmembrane region" description="Helical" evidence="2">
    <location>
        <begin position="405"/>
        <end position="425"/>
    </location>
</feature>
<evidence type="ECO:0000256" key="1">
    <source>
        <dbReference type="SAM" id="MobiDB-lite"/>
    </source>
</evidence>
<dbReference type="AlphaFoldDB" id="A0A9W8EBD7"/>
<feature type="transmembrane region" description="Helical" evidence="2">
    <location>
        <begin position="182"/>
        <end position="201"/>
    </location>
</feature>
<feature type="compositionally biased region" description="Low complexity" evidence="1">
    <location>
        <begin position="8"/>
        <end position="18"/>
    </location>
</feature>